<reference evidence="2" key="1">
    <citation type="journal article" date="2021" name="Proc. Natl. Acad. Sci. U.S.A.">
        <title>A Catalog of Tens of Thousands of Viruses from Human Metagenomes Reveals Hidden Associations with Chronic Diseases.</title>
        <authorList>
            <person name="Tisza M.J."/>
            <person name="Buck C.B."/>
        </authorList>
    </citation>
    <scope>NUCLEOTIDE SEQUENCE</scope>
    <source>
        <strain evidence="2">Ctyg07</strain>
    </source>
</reference>
<organism evidence="2">
    <name type="scientific">Siphoviridae sp. ctyg07</name>
    <dbReference type="NCBI Taxonomy" id="2825747"/>
    <lineage>
        <taxon>Viruses</taxon>
        <taxon>Duplodnaviria</taxon>
        <taxon>Heunggongvirae</taxon>
        <taxon>Uroviricota</taxon>
        <taxon>Caudoviricetes</taxon>
    </lineage>
</organism>
<feature type="region of interest" description="Disordered" evidence="1">
    <location>
        <begin position="1"/>
        <end position="25"/>
    </location>
</feature>
<name>A0A8S5VCB5_9CAUD</name>
<proteinExistence type="predicted"/>
<evidence type="ECO:0000256" key="1">
    <source>
        <dbReference type="SAM" id="MobiDB-lite"/>
    </source>
</evidence>
<protein>
    <submittedName>
        <fullName evidence="2">Uncharacterized protein</fullName>
    </submittedName>
</protein>
<accession>A0A8S5VCB5</accession>
<evidence type="ECO:0000313" key="2">
    <source>
        <dbReference type="EMBL" id="DAG04417.1"/>
    </source>
</evidence>
<dbReference type="EMBL" id="BK016243">
    <property type="protein sequence ID" value="DAG04417.1"/>
    <property type="molecule type" value="Genomic_DNA"/>
</dbReference>
<sequence length="79" mass="9057">MAPRLDTPVHPCLHSSHQHNRKEPAMNDATHADDIDLDALYNEFINAARTATRQALDEEKEEREIQEAQETLLDILTHN</sequence>